<keyword evidence="1" id="KW-0812">Transmembrane</keyword>
<dbReference type="EMBL" id="HBIR01015701">
    <property type="protein sequence ID" value="CAE0540514.1"/>
    <property type="molecule type" value="Transcribed_RNA"/>
</dbReference>
<name>A0A6U8JB84_EMIHU</name>
<feature type="transmembrane region" description="Helical" evidence="1">
    <location>
        <begin position="206"/>
        <end position="229"/>
    </location>
</feature>
<evidence type="ECO:0000313" key="2">
    <source>
        <dbReference type="EMBL" id="CAE0540514.1"/>
    </source>
</evidence>
<dbReference type="AlphaFoldDB" id="A0A6U8JB84"/>
<accession>A0A6U8JB84</accession>
<organism evidence="2">
    <name type="scientific">Emiliania huxleyi</name>
    <name type="common">Coccolithophore</name>
    <name type="synonym">Pontosphaera huxleyi</name>
    <dbReference type="NCBI Taxonomy" id="2903"/>
    <lineage>
        <taxon>Eukaryota</taxon>
        <taxon>Haptista</taxon>
        <taxon>Haptophyta</taxon>
        <taxon>Prymnesiophyceae</taxon>
        <taxon>Isochrysidales</taxon>
        <taxon>Noelaerhabdaceae</taxon>
        <taxon>Emiliania</taxon>
    </lineage>
</organism>
<dbReference type="PANTHER" id="PTHR31168">
    <property type="entry name" value="OS02G0292800 PROTEIN"/>
    <property type="match status" value="1"/>
</dbReference>
<feature type="transmembrane region" description="Helical" evidence="1">
    <location>
        <begin position="134"/>
        <end position="152"/>
    </location>
</feature>
<dbReference type="Pfam" id="PF04654">
    <property type="entry name" value="DUF599"/>
    <property type="match status" value="1"/>
</dbReference>
<gene>
    <name evidence="2" type="ORF">EHUX00137_LOCUS11672</name>
</gene>
<sequence length="301" mass="32895">MLALFAPLAVAFTTLPPRPLLPRLDCRSPPPCAKFGCAMPSLEQLDAPLGFAGWAIIATYQLVSNRYTAAWSSQNAEARAVWTRYILEKGDYILGVQTLRNGLTSASFFSSACFTTLSLLIGLASRKTLSALELVKYGSTSLMLVAAALAYLQSVRYMNTVAFLFQVANDQRDEGTSRGTVMLLMVLSHHMWTAGERMLYLLVPSVAWLVGGGPAMLAVSLAILPILYFKDLPAPTNLLATKEPSLVPYAYLRGHFRFLDIFGFNTALEVAQQSVAKSGDYALQKYGLESAQWPPQRPVEG</sequence>
<evidence type="ECO:0000256" key="1">
    <source>
        <dbReference type="SAM" id="Phobius"/>
    </source>
</evidence>
<dbReference type="InterPro" id="IPR006747">
    <property type="entry name" value="DUF599"/>
</dbReference>
<dbReference type="PANTHER" id="PTHR31168:SF1">
    <property type="entry name" value="DUF599 FAMILY PROTEIN"/>
    <property type="match status" value="1"/>
</dbReference>
<keyword evidence="1" id="KW-0472">Membrane</keyword>
<reference evidence="2" key="1">
    <citation type="submission" date="2021-01" db="EMBL/GenBank/DDBJ databases">
        <authorList>
            <person name="Corre E."/>
            <person name="Pelletier E."/>
            <person name="Niang G."/>
            <person name="Scheremetjew M."/>
            <person name="Finn R."/>
            <person name="Kale V."/>
            <person name="Holt S."/>
            <person name="Cochrane G."/>
            <person name="Meng A."/>
            <person name="Brown T."/>
            <person name="Cohen L."/>
        </authorList>
    </citation>
    <scope>NUCLEOTIDE SEQUENCE</scope>
    <source>
        <strain evidence="2">379</strain>
    </source>
</reference>
<keyword evidence="1" id="KW-1133">Transmembrane helix</keyword>
<proteinExistence type="predicted"/>
<feature type="transmembrane region" description="Helical" evidence="1">
    <location>
        <begin position="102"/>
        <end position="122"/>
    </location>
</feature>
<protein>
    <submittedName>
        <fullName evidence="2">Uncharacterized protein</fullName>
    </submittedName>
</protein>